<keyword evidence="1" id="KW-0812">Transmembrane</keyword>
<keyword evidence="1" id="KW-0472">Membrane</keyword>
<dbReference type="AlphaFoldDB" id="A0A2M6W605"/>
<dbReference type="EMBL" id="PFBV01000004">
    <property type="protein sequence ID" value="PIT88233.1"/>
    <property type="molecule type" value="Genomic_DNA"/>
</dbReference>
<sequence length="73" mass="8516">MEFKNQMSEYKYLNNLKAEQIKAGRIRAIFWIIVIGLAIWLGIKLIITNDNLEYQNKNSDLAQKVDSNKESIN</sequence>
<proteinExistence type="predicted"/>
<evidence type="ECO:0000313" key="2">
    <source>
        <dbReference type="EMBL" id="PIT88233.1"/>
    </source>
</evidence>
<feature type="transmembrane region" description="Helical" evidence="1">
    <location>
        <begin position="28"/>
        <end position="47"/>
    </location>
</feature>
<gene>
    <name evidence="2" type="ORF">COU29_03125</name>
</gene>
<dbReference type="Proteomes" id="UP000231426">
    <property type="component" value="Unassembled WGS sequence"/>
</dbReference>
<comment type="caution">
    <text evidence="2">The sequence shown here is derived from an EMBL/GenBank/DDBJ whole genome shotgun (WGS) entry which is preliminary data.</text>
</comment>
<keyword evidence="1" id="KW-1133">Transmembrane helix</keyword>
<evidence type="ECO:0000313" key="3">
    <source>
        <dbReference type="Proteomes" id="UP000231426"/>
    </source>
</evidence>
<protein>
    <submittedName>
        <fullName evidence="2">Uncharacterized protein</fullName>
    </submittedName>
</protein>
<reference evidence="3" key="1">
    <citation type="submission" date="2017-09" db="EMBL/GenBank/DDBJ databases">
        <title>Depth-based differentiation of microbial function through sediment-hosted aquifers and enrichment of novel symbionts in the deep terrestrial subsurface.</title>
        <authorList>
            <person name="Probst A.J."/>
            <person name="Ladd B."/>
            <person name="Jarett J.K."/>
            <person name="Geller-Mcgrath D.E."/>
            <person name="Sieber C.M.K."/>
            <person name="Emerson J.B."/>
            <person name="Anantharaman K."/>
            <person name="Thomas B.C."/>
            <person name="Malmstrom R."/>
            <person name="Stieglmeier M."/>
            <person name="Klingl A."/>
            <person name="Woyke T."/>
            <person name="Ryan C.M."/>
            <person name="Banfield J.F."/>
        </authorList>
    </citation>
    <scope>NUCLEOTIDE SEQUENCE [LARGE SCALE GENOMIC DNA]</scope>
</reference>
<accession>A0A2M6W605</accession>
<evidence type="ECO:0000256" key="1">
    <source>
        <dbReference type="SAM" id="Phobius"/>
    </source>
</evidence>
<organism evidence="2 3">
    <name type="scientific">Candidatus Magasanikbacteria bacterium CG10_big_fil_rev_8_21_14_0_10_36_32</name>
    <dbReference type="NCBI Taxonomy" id="1974646"/>
    <lineage>
        <taxon>Bacteria</taxon>
        <taxon>Candidatus Magasanikiibacteriota</taxon>
    </lineage>
</organism>
<name>A0A2M6W605_9BACT</name>